<dbReference type="NCBIfam" id="NF002073">
    <property type="entry name" value="PRK00913.1-2"/>
    <property type="match status" value="1"/>
</dbReference>
<dbReference type="CDD" id="cd00433">
    <property type="entry name" value="Peptidase_M17"/>
    <property type="match status" value="1"/>
</dbReference>
<dbReference type="RefSeq" id="WP_419151623.1">
    <property type="nucleotide sequence ID" value="NZ_JAUSTR010000002.1"/>
</dbReference>
<dbReference type="PROSITE" id="PS00631">
    <property type="entry name" value="CYTOSOL_AP"/>
    <property type="match status" value="1"/>
</dbReference>
<feature type="binding site" evidence="8">
    <location>
        <position position="349"/>
    </location>
    <ligand>
        <name>Mn(2+)</name>
        <dbReference type="ChEBI" id="CHEBI:29035"/>
        <label>2</label>
    </ligand>
</feature>
<evidence type="ECO:0000256" key="5">
    <source>
        <dbReference type="ARBA" id="ARBA00022670"/>
    </source>
</evidence>
<comment type="catalytic activity">
    <reaction evidence="1 8">
        <text>Release of an N-terminal amino acid, Xaa-|-Yaa-, in which Xaa is preferably Leu, but may be other amino acids including Pro although not Arg or Lys, and Yaa may be Pro. Amino acid amides and methyl esters are also readily hydrolyzed, but rates on arylamides are exceedingly low.</text>
        <dbReference type="EC" id="3.4.11.1"/>
    </reaction>
</comment>
<comment type="subcellular location">
    <subcellularLocation>
        <location evidence="8">Cytoplasm</location>
    </subcellularLocation>
</comment>
<dbReference type="Pfam" id="PF02789">
    <property type="entry name" value="Peptidase_M17_N"/>
    <property type="match status" value="1"/>
</dbReference>
<evidence type="ECO:0000256" key="8">
    <source>
        <dbReference type="HAMAP-Rule" id="MF_00181"/>
    </source>
</evidence>
<feature type="domain" description="Cytosol aminopeptidase" evidence="9">
    <location>
        <begin position="345"/>
        <end position="352"/>
    </location>
</feature>
<reference evidence="10 11" key="1">
    <citation type="submission" date="2023-07" db="EMBL/GenBank/DDBJ databases">
        <title>Genomic Encyclopedia of Type Strains, Phase IV (KMG-IV): sequencing the most valuable type-strain genomes for metagenomic binning, comparative biology and taxonomic classification.</title>
        <authorList>
            <person name="Goeker M."/>
        </authorList>
    </citation>
    <scope>NUCLEOTIDE SEQUENCE [LARGE SCALE GENOMIC DNA]</scope>
    <source>
        <strain evidence="10 11">DSM 19092</strain>
    </source>
</reference>
<dbReference type="EC" id="3.4.11.10" evidence="8"/>
<gene>
    <name evidence="8" type="primary">pepA</name>
    <name evidence="10" type="ORF">J2S06_001166</name>
</gene>
<evidence type="ECO:0000256" key="4">
    <source>
        <dbReference type="ARBA" id="ARBA00022438"/>
    </source>
</evidence>
<dbReference type="NCBIfam" id="NF002083">
    <property type="entry name" value="PRK00913.3-5"/>
    <property type="match status" value="1"/>
</dbReference>
<keyword evidence="11" id="KW-1185">Reference proteome</keyword>
<comment type="catalytic activity">
    <reaction evidence="2 8">
        <text>Release of an N-terminal amino acid, preferentially leucine, but not glutamic or aspartic acids.</text>
        <dbReference type="EC" id="3.4.11.10"/>
    </reaction>
</comment>
<keyword evidence="8" id="KW-0464">Manganese</keyword>
<dbReference type="PANTHER" id="PTHR11963">
    <property type="entry name" value="LEUCINE AMINOPEPTIDASE-RELATED"/>
    <property type="match status" value="1"/>
</dbReference>
<dbReference type="SUPFAM" id="SSF52949">
    <property type="entry name" value="Macro domain-like"/>
    <property type="match status" value="1"/>
</dbReference>
<dbReference type="Pfam" id="PF00883">
    <property type="entry name" value="Peptidase_M17"/>
    <property type="match status" value="1"/>
</dbReference>
<evidence type="ECO:0000313" key="10">
    <source>
        <dbReference type="EMBL" id="MDQ0162092.1"/>
    </source>
</evidence>
<comment type="similarity">
    <text evidence="3 8">Belongs to the peptidase M17 family.</text>
</comment>
<dbReference type="HAMAP" id="MF_00181">
    <property type="entry name" value="Cytosol_peptidase_M17"/>
    <property type="match status" value="1"/>
</dbReference>
<dbReference type="PANTHER" id="PTHR11963:SF23">
    <property type="entry name" value="CYTOSOL AMINOPEPTIDASE"/>
    <property type="match status" value="1"/>
</dbReference>
<dbReference type="SUPFAM" id="SSF53187">
    <property type="entry name" value="Zn-dependent exopeptidases"/>
    <property type="match status" value="1"/>
</dbReference>
<dbReference type="EMBL" id="JAUSTR010000002">
    <property type="protein sequence ID" value="MDQ0162092.1"/>
    <property type="molecule type" value="Genomic_DNA"/>
</dbReference>
<evidence type="ECO:0000256" key="2">
    <source>
        <dbReference type="ARBA" id="ARBA00000967"/>
    </source>
</evidence>
<protein>
    <recommendedName>
        <fullName evidence="8">Probable cytosol aminopeptidase</fullName>
        <ecNumber evidence="8">3.4.11.1</ecNumber>
    </recommendedName>
    <alternativeName>
        <fullName evidence="8">Leucine aminopeptidase</fullName>
        <shortName evidence="8">LAP</shortName>
        <ecNumber evidence="8">3.4.11.10</ecNumber>
    </alternativeName>
    <alternativeName>
        <fullName evidence="8">Leucyl aminopeptidase</fullName>
    </alternativeName>
</protein>
<dbReference type="InterPro" id="IPR008283">
    <property type="entry name" value="Peptidase_M17_N"/>
</dbReference>
<proteinExistence type="inferred from homology"/>
<keyword evidence="6 8" id="KW-0378">Hydrolase</keyword>
<dbReference type="InterPro" id="IPR023042">
    <property type="entry name" value="Peptidase_M17_leu_NH2_pept"/>
</dbReference>
<keyword evidence="4 8" id="KW-0031">Aminopeptidase</keyword>
<accession>A0ABT9VMM4</accession>
<dbReference type="InterPro" id="IPR000819">
    <property type="entry name" value="Peptidase_M17_C"/>
</dbReference>
<feature type="binding site" evidence="8">
    <location>
        <position position="265"/>
    </location>
    <ligand>
        <name>Mn(2+)</name>
        <dbReference type="ChEBI" id="CHEBI:29035"/>
        <label>2</label>
    </ligand>
</feature>
<evidence type="ECO:0000256" key="3">
    <source>
        <dbReference type="ARBA" id="ARBA00009528"/>
    </source>
</evidence>
<organism evidence="10 11">
    <name type="scientific">Aeribacillus alveayuensis</name>
    <dbReference type="NCBI Taxonomy" id="279215"/>
    <lineage>
        <taxon>Bacteria</taxon>
        <taxon>Bacillati</taxon>
        <taxon>Bacillota</taxon>
        <taxon>Bacilli</taxon>
        <taxon>Bacillales</taxon>
        <taxon>Bacillaceae</taxon>
        <taxon>Aeribacillus</taxon>
    </lineage>
</organism>
<feature type="binding site" evidence="8">
    <location>
        <position position="349"/>
    </location>
    <ligand>
        <name>Mn(2+)</name>
        <dbReference type="ChEBI" id="CHEBI:29035"/>
        <label>1</label>
    </ligand>
</feature>
<name>A0ABT9VMM4_9BACI</name>
<dbReference type="Proteomes" id="UP001225646">
    <property type="component" value="Unassembled WGS sequence"/>
</dbReference>
<evidence type="ECO:0000259" key="9">
    <source>
        <dbReference type="PROSITE" id="PS00631"/>
    </source>
</evidence>
<keyword evidence="8" id="KW-0479">Metal-binding</keyword>
<feature type="active site" evidence="8">
    <location>
        <position position="277"/>
    </location>
</feature>
<evidence type="ECO:0000256" key="1">
    <source>
        <dbReference type="ARBA" id="ARBA00000135"/>
    </source>
</evidence>
<dbReference type="PRINTS" id="PR00481">
    <property type="entry name" value="LAMNOPPTDASE"/>
</dbReference>
<keyword evidence="8" id="KW-0963">Cytoplasm</keyword>
<evidence type="ECO:0000256" key="7">
    <source>
        <dbReference type="ARBA" id="ARBA00049972"/>
    </source>
</evidence>
<dbReference type="NCBIfam" id="NF002074">
    <property type="entry name" value="PRK00913.1-4"/>
    <property type="match status" value="1"/>
</dbReference>
<dbReference type="InterPro" id="IPR011356">
    <property type="entry name" value="Leucine_aapep/pepB"/>
</dbReference>
<evidence type="ECO:0000256" key="6">
    <source>
        <dbReference type="ARBA" id="ARBA00022801"/>
    </source>
</evidence>
<dbReference type="InterPro" id="IPR043472">
    <property type="entry name" value="Macro_dom-like"/>
</dbReference>
<sequence>MFHVQPQLDLQGYIETLVVGLFQKNQPLTGIIKQLDDKLDGHLLTLIKTGDISTKKKEITKFFPLGKLNIKRIYFVGLGKRKQLDNELRKEIFGKVFQTIQEAKIQRLAIALDTFVQEESELLEAALSLGEAFPLSTYKIKDYKHKSNGPDKQIEEITVITEKNLEGIQKNLSIGFVYGKGTNSARTLVNMPSNLLTAAELSRYAVDLAQKYHFEIEIIEKETMEKIGMGGILAVNKGSDEPPKMIVLKYQGKENWEDVIALVGKGITYDSGGYSLKPRDGLVNMKTDMAGAAAVLGAMEIIGEQRPAQNVVAVIPATDNMISGSSMKPDDVITSLSGKTIEIINTDAEGRLALADAITYAKHHKADYIIDVATLTGGIVVALGTHTTGAMTNHEGMFAQFLKASKQCGERIWQLPIIDKDLERVRNSKMADLNNSPGREGHAIMAGAFLAEFAENTPWIHLDIAGTATTSNGSSLGPKGATGVMTRTLAFFVENFKPMK</sequence>
<comment type="function">
    <text evidence="7 8">Presumably involved in the processing and regular turnover of intracellular proteins. Catalyzes the removal of unsubstituted N-terminal amino acids from various peptides.</text>
</comment>
<evidence type="ECO:0000313" key="11">
    <source>
        <dbReference type="Proteomes" id="UP001225646"/>
    </source>
</evidence>
<dbReference type="Gene3D" id="3.40.220.10">
    <property type="entry name" value="Leucine Aminopeptidase, subunit E, domain 1"/>
    <property type="match status" value="1"/>
</dbReference>
<feature type="active site" evidence="8">
    <location>
        <position position="351"/>
    </location>
</feature>
<comment type="cofactor">
    <cofactor evidence="8">
        <name>Mn(2+)</name>
        <dbReference type="ChEBI" id="CHEBI:29035"/>
    </cofactor>
    <text evidence="8">Binds 2 manganese ions per subunit.</text>
</comment>
<keyword evidence="5 8" id="KW-0645">Protease</keyword>
<feature type="binding site" evidence="8">
    <location>
        <position position="347"/>
    </location>
    <ligand>
        <name>Mn(2+)</name>
        <dbReference type="ChEBI" id="CHEBI:29035"/>
        <label>1</label>
    </ligand>
</feature>
<feature type="binding site" evidence="8">
    <location>
        <position position="270"/>
    </location>
    <ligand>
        <name>Mn(2+)</name>
        <dbReference type="ChEBI" id="CHEBI:29035"/>
        <label>1</label>
    </ligand>
</feature>
<feature type="binding site" evidence="8">
    <location>
        <position position="270"/>
    </location>
    <ligand>
        <name>Mn(2+)</name>
        <dbReference type="ChEBI" id="CHEBI:29035"/>
        <label>2</label>
    </ligand>
</feature>
<feature type="binding site" evidence="8">
    <location>
        <position position="288"/>
    </location>
    <ligand>
        <name>Mn(2+)</name>
        <dbReference type="ChEBI" id="CHEBI:29035"/>
        <label>2</label>
    </ligand>
</feature>
<comment type="caution">
    <text evidence="10">The sequence shown here is derived from an EMBL/GenBank/DDBJ whole genome shotgun (WGS) entry which is preliminary data.</text>
</comment>
<dbReference type="GO" id="GO:0004177">
    <property type="term" value="F:aminopeptidase activity"/>
    <property type="evidence" value="ECO:0007669"/>
    <property type="project" value="UniProtKB-KW"/>
</dbReference>
<dbReference type="EC" id="3.4.11.1" evidence="8"/>
<dbReference type="Gene3D" id="3.40.630.10">
    <property type="entry name" value="Zn peptidases"/>
    <property type="match status" value="1"/>
</dbReference>